<gene>
    <name evidence="2" type="ORF">NPIL_236041</name>
</gene>
<accession>A0A8X6TBF1</accession>
<evidence type="ECO:0000256" key="1">
    <source>
        <dbReference type="SAM" id="MobiDB-lite"/>
    </source>
</evidence>
<sequence>MASHLPSQQAGNGMRSSSGSEGAGRRCISLEAACNAATAGWHFASYRGCFGQMALQAALKATLGIKVSSKADECLRDVSRNRAESMILHAFGINIQQKRGE</sequence>
<keyword evidence="3" id="KW-1185">Reference proteome</keyword>
<dbReference type="Proteomes" id="UP000887013">
    <property type="component" value="Unassembled WGS sequence"/>
</dbReference>
<feature type="compositionally biased region" description="Polar residues" evidence="1">
    <location>
        <begin position="1"/>
        <end position="11"/>
    </location>
</feature>
<dbReference type="EMBL" id="BMAW01053190">
    <property type="protein sequence ID" value="GFS89837.1"/>
    <property type="molecule type" value="Genomic_DNA"/>
</dbReference>
<protein>
    <submittedName>
        <fullName evidence="2">Uncharacterized protein</fullName>
    </submittedName>
</protein>
<organism evidence="2 3">
    <name type="scientific">Nephila pilipes</name>
    <name type="common">Giant wood spider</name>
    <name type="synonym">Nephila maculata</name>
    <dbReference type="NCBI Taxonomy" id="299642"/>
    <lineage>
        <taxon>Eukaryota</taxon>
        <taxon>Metazoa</taxon>
        <taxon>Ecdysozoa</taxon>
        <taxon>Arthropoda</taxon>
        <taxon>Chelicerata</taxon>
        <taxon>Arachnida</taxon>
        <taxon>Araneae</taxon>
        <taxon>Araneomorphae</taxon>
        <taxon>Entelegynae</taxon>
        <taxon>Araneoidea</taxon>
        <taxon>Nephilidae</taxon>
        <taxon>Nephila</taxon>
    </lineage>
</organism>
<name>A0A8X6TBF1_NEPPI</name>
<reference evidence="2" key="1">
    <citation type="submission" date="2020-08" db="EMBL/GenBank/DDBJ databases">
        <title>Multicomponent nature underlies the extraordinary mechanical properties of spider dragline silk.</title>
        <authorList>
            <person name="Kono N."/>
            <person name="Nakamura H."/>
            <person name="Mori M."/>
            <person name="Yoshida Y."/>
            <person name="Ohtoshi R."/>
            <person name="Malay A.D."/>
            <person name="Moran D.A.P."/>
            <person name="Tomita M."/>
            <person name="Numata K."/>
            <person name="Arakawa K."/>
        </authorList>
    </citation>
    <scope>NUCLEOTIDE SEQUENCE</scope>
</reference>
<evidence type="ECO:0000313" key="2">
    <source>
        <dbReference type="EMBL" id="GFS89837.1"/>
    </source>
</evidence>
<evidence type="ECO:0000313" key="3">
    <source>
        <dbReference type="Proteomes" id="UP000887013"/>
    </source>
</evidence>
<dbReference type="AlphaFoldDB" id="A0A8X6TBF1"/>
<comment type="caution">
    <text evidence="2">The sequence shown here is derived from an EMBL/GenBank/DDBJ whole genome shotgun (WGS) entry which is preliminary data.</text>
</comment>
<feature type="region of interest" description="Disordered" evidence="1">
    <location>
        <begin position="1"/>
        <end position="23"/>
    </location>
</feature>
<proteinExistence type="predicted"/>